<sequence length="129" mass="14513">MANGGKLNKLIKSALKKIMQSFKPRKANRSPVPSVANNSNGASMESSSAAIREELHPVYVGKSRRKYLLPSRVIENPVFRELMDHSSGFSDYCITVKCEVVLFEHLLWMLENGDPHTESLDELVELYSC</sequence>
<feature type="region of interest" description="Disordered" evidence="2">
    <location>
        <begin position="22"/>
        <end position="47"/>
    </location>
</feature>
<dbReference type="AlphaFoldDB" id="A0AAV1ED42"/>
<reference evidence="3" key="1">
    <citation type="submission" date="2023-03" db="EMBL/GenBank/DDBJ databases">
        <authorList>
            <person name="Julca I."/>
        </authorList>
    </citation>
    <scope>NUCLEOTIDE SEQUENCE</scope>
</reference>
<dbReference type="PANTHER" id="PTHR35296">
    <property type="entry name" value="EXPRESSED PROTEIN"/>
    <property type="match status" value="1"/>
</dbReference>
<comment type="similarity">
    <text evidence="1">Belongs to the ARG7 family.</text>
</comment>
<feature type="compositionally biased region" description="Polar residues" evidence="2">
    <location>
        <begin position="35"/>
        <end position="47"/>
    </location>
</feature>
<evidence type="ECO:0000256" key="1">
    <source>
        <dbReference type="ARBA" id="ARBA00006974"/>
    </source>
</evidence>
<organism evidence="3 4">
    <name type="scientific">Oldenlandia corymbosa var. corymbosa</name>
    <dbReference type="NCBI Taxonomy" id="529605"/>
    <lineage>
        <taxon>Eukaryota</taxon>
        <taxon>Viridiplantae</taxon>
        <taxon>Streptophyta</taxon>
        <taxon>Embryophyta</taxon>
        <taxon>Tracheophyta</taxon>
        <taxon>Spermatophyta</taxon>
        <taxon>Magnoliopsida</taxon>
        <taxon>eudicotyledons</taxon>
        <taxon>Gunneridae</taxon>
        <taxon>Pentapetalae</taxon>
        <taxon>asterids</taxon>
        <taxon>lamiids</taxon>
        <taxon>Gentianales</taxon>
        <taxon>Rubiaceae</taxon>
        <taxon>Rubioideae</taxon>
        <taxon>Spermacoceae</taxon>
        <taxon>Hedyotis-Oldenlandia complex</taxon>
        <taxon>Oldenlandia</taxon>
    </lineage>
</organism>
<dbReference type="GO" id="GO:0009733">
    <property type="term" value="P:response to auxin"/>
    <property type="evidence" value="ECO:0007669"/>
    <property type="project" value="InterPro"/>
</dbReference>
<protein>
    <submittedName>
        <fullName evidence="3">OLC1v1019014C1</fullName>
    </submittedName>
</protein>
<evidence type="ECO:0000256" key="2">
    <source>
        <dbReference type="SAM" id="MobiDB-lite"/>
    </source>
</evidence>
<dbReference type="Proteomes" id="UP001161247">
    <property type="component" value="Chromosome 9"/>
</dbReference>
<name>A0AAV1ED42_OLDCO</name>
<evidence type="ECO:0000313" key="4">
    <source>
        <dbReference type="Proteomes" id="UP001161247"/>
    </source>
</evidence>
<proteinExistence type="inferred from homology"/>
<dbReference type="PANTHER" id="PTHR35296:SF8">
    <property type="entry name" value="SMALL AUXIN-UP RNA-RELATED"/>
    <property type="match status" value="1"/>
</dbReference>
<dbReference type="EMBL" id="OX459126">
    <property type="protein sequence ID" value="CAI9117604.1"/>
    <property type="molecule type" value="Genomic_DNA"/>
</dbReference>
<dbReference type="Pfam" id="PF02519">
    <property type="entry name" value="Auxin_inducible"/>
    <property type="match status" value="1"/>
</dbReference>
<gene>
    <name evidence="3" type="ORF">OLC1_LOCUS23645</name>
</gene>
<accession>A0AAV1ED42</accession>
<evidence type="ECO:0000313" key="3">
    <source>
        <dbReference type="EMBL" id="CAI9117604.1"/>
    </source>
</evidence>
<dbReference type="InterPro" id="IPR003676">
    <property type="entry name" value="SAUR_fam"/>
</dbReference>
<keyword evidence="4" id="KW-1185">Reference proteome</keyword>